<accession>A0A418Q6D7</accession>
<dbReference type="Pfam" id="PF13476">
    <property type="entry name" value="AAA_23"/>
    <property type="match status" value="1"/>
</dbReference>
<dbReference type="InterPro" id="IPR027417">
    <property type="entry name" value="P-loop_NTPase"/>
</dbReference>
<dbReference type="OrthoDB" id="3177877at2"/>
<feature type="coiled-coil region" evidence="1">
    <location>
        <begin position="786"/>
        <end position="813"/>
    </location>
</feature>
<organism evidence="4 5">
    <name type="scientific">Corynebacterium falsenii</name>
    <dbReference type="NCBI Taxonomy" id="108486"/>
    <lineage>
        <taxon>Bacteria</taxon>
        <taxon>Bacillati</taxon>
        <taxon>Actinomycetota</taxon>
        <taxon>Actinomycetes</taxon>
        <taxon>Mycobacteriales</taxon>
        <taxon>Corynebacteriaceae</taxon>
        <taxon>Corynebacterium</taxon>
    </lineage>
</organism>
<feature type="coiled-coil region" evidence="1">
    <location>
        <begin position="537"/>
        <end position="564"/>
    </location>
</feature>
<feature type="domain" description="Rad50/SbcC-type AAA" evidence="3">
    <location>
        <begin position="25"/>
        <end position="340"/>
    </location>
</feature>
<dbReference type="InterPro" id="IPR038729">
    <property type="entry name" value="Rad50/SbcC_AAA"/>
</dbReference>
<keyword evidence="5" id="KW-1185">Reference proteome</keyword>
<reference evidence="4 5" key="1">
    <citation type="submission" date="2018-09" db="EMBL/GenBank/DDBJ databases">
        <title>Optimization and identification of Corynebacterium falsenii FN1-14 from fish paste.</title>
        <authorList>
            <person name="Daroonpunt R."/>
            <person name="Tanasupawat S."/>
        </authorList>
    </citation>
    <scope>NUCLEOTIDE SEQUENCE [LARGE SCALE GENOMIC DNA]</scope>
    <source>
        <strain evidence="4 5">FN1-14</strain>
    </source>
</reference>
<keyword evidence="1" id="KW-0175">Coiled coil</keyword>
<name>A0A418Q6D7_9CORY</name>
<gene>
    <name evidence="4" type="ORF">D3M95_07505</name>
</gene>
<protein>
    <recommendedName>
        <fullName evidence="3">Rad50/SbcC-type AAA domain-containing protein</fullName>
    </recommendedName>
</protein>
<feature type="coiled-coil region" evidence="1">
    <location>
        <begin position="684"/>
        <end position="711"/>
    </location>
</feature>
<evidence type="ECO:0000259" key="3">
    <source>
        <dbReference type="Pfam" id="PF13476"/>
    </source>
</evidence>
<dbReference type="Proteomes" id="UP000285278">
    <property type="component" value="Unassembled WGS sequence"/>
</dbReference>
<comment type="caution">
    <text evidence="4">The sequence shown here is derived from an EMBL/GenBank/DDBJ whole genome shotgun (WGS) entry which is preliminary data.</text>
</comment>
<sequence>MTHSTRPDHFAHQTHTAAAGLCLNRLEVSNFAGISHAVLEPQTRGVTVIHGPNEAGKSSLLQAFELLLSDTKPKTTAKSVAKFFPVGEDVKPVITADLTIGQYELRYQKSFQDKRVTLNITSPRVENLVSDDAMRRFAEIMEQHVDTDLRSALFVEQGRDVSKIDLTGIATLTEALHSADGDGPERGDLAPVSTQVSEGVAAELVKLVDREDFSYRDRTKSRRPKGDLKKALDNAEHAADVLFEAERVYADAQKAISDLDRFYTRRNDIRAEKPEAHRAVEQCQEALKEAQQRATALDTATQKLRSVQMELDLQEEKLIRRQENAAKLEAVTQQAQTARETMDAAVAEAAAEADKREAATAEWQAAQAEAQLAQAVYEVVGMTEDVRALAAQHEELGAQRESVTKIYKEISEKKRQVDNDPATEQNVAAARDAVAKLHEEQRVREAVSTSVRVDGPAGSTFTHDGREVDLGDKGTQLQLTQHTTLGLGDYQVTISPARDQSAQDSSVEQAAAACVRAFRVFRPTGVDIDADSSDGDLREALTTIAELAENRAAMEDEIRALESRATSMTGGRTQDQLKQAETQALSALTEAQRTAAAQAEAVVDRADKAEAAGAEVDTTVASFVADLRQAGGEDDALVAVLTEKDSSLPEAATVKRWRTASSEAAQAAGDRREKVLASPATTTAAQATARCESFEERRDELARELAAEREQVSDDDLAAAVAKAEQDVAQASVTWEDEVRRNEGQDDLETVKLSLQGAESRVAGLLNEEHQLDINIAKTTENLGNATNAADTLAEARSENERAQRTLARITRQADAAALLCEVLLQARQEAKERYSAPYRKELESLARLVFGTAIDVDVDDNFQVSNRSADGKNLVKDQLSGGAKEQLEILQLLATARLVGEGESVPIFLDDVLGFSDEQRAEKMNLVLGKLGQRNQIVIFTCDRQRFDRIPGAQTVAIDTVTGVE</sequence>
<feature type="region of interest" description="Disordered" evidence="2">
    <location>
        <begin position="445"/>
        <end position="469"/>
    </location>
</feature>
<feature type="coiled-coil region" evidence="1">
    <location>
        <begin position="273"/>
        <end position="371"/>
    </location>
</feature>
<evidence type="ECO:0000256" key="2">
    <source>
        <dbReference type="SAM" id="MobiDB-lite"/>
    </source>
</evidence>
<dbReference type="PANTHER" id="PTHR41259">
    <property type="entry name" value="DOUBLE-STRAND BREAK REPAIR RAD50 ATPASE, PUTATIVE-RELATED"/>
    <property type="match status" value="1"/>
</dbReference>
<evidence type="ECO:0000313" key="4">
    <source>
        <dbReference type="EMBL" id="RIX34397.1"/>
    </source>
</evidence>
<dbReference type="STRING" id="1451189.CFAL_07475"/>
<proteinExistence type="predicted"/>
<dbReference type="GO" id="GO:0016887">
    <property type="term" value="F:ATP hydrolysis activity"/>
    <property type="evidence" value="ECO:0007669"/>
    <property type="project" value="InterPro"/>
</dbReference>
<dbReference type="EMBL" id="QXJK01000007">
    <property type="protein sequence ID" value="RIX34397.1"/>
    <property type="molecule type" value="Genomic_DNA"/>
</dbReference>
<dbReference type="PANTHER" id="PTHR41259:SF1">
    <property type="entry name" value="DOUBLE-STRAND BREAK REPAIR RAD50 ATPASE, PUTATIVE-RELATED"/>
    <property type="match status" value="1"/>
</dbReference>
<evidence type="ECO:0000256" key="1">
    <source>
        <dbReference type="SAM" id="Coils"/>
    </source>
</evidence>
<dbReference type="GO" id="GO:0006302">
    <property type="term" value="P:double-strand break repair"/>
    <property type="evidence" value="ECO:0007669"/>
    <property type="project" value="InterPro"/>
</dbReference>
<dbReference type="SUPFAM" id="SSF52540">
    <property type="entry name" value="P-loop containing nucleoside triphosphate hydrolases"/>
    <property type="match status" value="1"/>
</dbReference>
<dbReference type="RefSeq" id="WP_025403070.1">
    <property type="nucleotide sequence ID" value="NZ_CBCRUA010000009.1"/>
</dbReference>
<dbReference type="AlphaFoldDB" id="A0A418Q6D7"/>
<evidence type="ECO:0000313" key="5">
    <source>
        <dbReference type="Proteomes" id="UP000285278"/>
    </source>
</evidence>
<dbReference type="Gene3D" id="3.40.50.300">
    <property type="entry name" value="P-loop containing nucleotide triphosphate hydrolases"/>
    <property type="match status" value="2"/>
</dbReference>